<dbReference type="InterPro" id="IPR028082">
    <property type="entry name" value="Peripla_BP_I"/>
</dbReference>
<organism evidence="6 7">
    <name type="scientific">Kineococcus aurantiacus</name>
    <dbReference type="NCBI Taxonomy" id="37633"/>
    <lineage>
        <taxon>Bacteria</taxon>
        <taxon>Bacillati</taxon>
        <taxon>Actinomycetota</taxon>
        <taxon>Actinomycetes</taxon>
        <taxon>Kineosporiales</taxon>
        <taxon>Kineosporiaceae</taxon>
        <taxon>Kineococcus</taxon>
    </lineage>
</organism>
<evidence type="ECO:0000256" key="3">
    <source>
        <dbReference type="ARBA" id="ARBA00022729"/>
    </source>
</evidence>
<dbReference type="GO" id="GO:0030313">
    <property type="term" value="C:cell envelope"/>
    <property type="evidence" value="ECO:0007669"/>
    <property type="project" value="UniProtKB-SubCell"/>
</dbReference>
<keyword evidence="7" id="KW-1185">Reference proteome</keyword>
<feature type="signal peptide" evidence="4">
    <location>
        <begin position="1"/>
        <end position="27"/>
    </location>
</feature>
<dbReference type="RefSeq" id="WP_179755471.1">
    <property type="nucleotide sequence ID" value="NZ_BAAAGN010000015.1"/>
</dbReference>
<dbReference type="PANTHER" id="PTHR46847">
    <property type="entry name" value="D-ALLOSE-BINDING PERIPLASMIC PROTEIN-RELATED"/>
    <property type="match status" value="1"/>
</dbReference>
<gene>
    <name evidence="6" type="ORF">BJ968_004357</name>
</gene>
<proteinExistence type="inferred from homology"/>
<sequence length="327" mass="34562">MHEHVTRRTVIRSVSAALALAAAGSTAACGQSDTAAGQERLLIGVAQADTTVSFLATLDKAIEEEAEKLGMDTVILNGEYDNAVQAANVNQLVARKVDVILVISSSPTAVVPAIRNAADAGIPVIAVNARLDEAAEVVTYVGASDFDYGKGEGQLLAQALPQGGDVAVILGPLGSTPQVQRLAGLKEAIQDRPDIRIVATPNDDFDSSKNLAVTQDLLTKYPRGELAAVVAQGPQMYVGADYAFKNGRSEVKFIAGDYSQQVEESIRSGAMYGTVNQSPELEGQLGVRYAHAWLTGKQDDVPRPEHLIDLPAITRENVDANPSSWSN</sequence>
<dbReference type="InterPro" id="IPR006311">
    <property type="entry name" value="TAT_signal"/>
</dbReference>
<feature type="chain" id="PRO_5031283831" evidence="4">
    <location>
        <begin position="28"/>
        <end position="327"/>
    </location>
</feature>
<evidence type="ECO:0000313" key="7">
    <source>
        <dbReference type="Proteomes" id="UP000521922"/>
    </source>
</evidence>
<evidence type="ECO:0000313" key="6">
    <source>
        <dbReference type="EMBL" id="NYD24817.1"/>
    </source>
</evidence>
<accession>A0A7Y9J304</accession>
<dbReference type="EMBL" id="JACCBB010000001">
    <property type="protein sequence ID" value="NYD24817.1"/>
    <property type="molecule type" value="Genomic_DNA"/>
</dbReference>
<comment type="caution">
    <text evidence="6">The sequence shown here is derived from an EMBL/GenBank/DDBJ whole genome shotgun (WGS) entry which is preliminary data.</text>
</comment>
<dbReference type="PROSITE" id="PS51257">
    <property type="entry name" value="PROKAR_LIPOPROTEIN"/>
    <property type="match status" value="1"/>
</dbReference>
<dbReference type="GO" id="GO:0030246">
    <property type="term" value="F:carbohydrate binding"/>
    <property type="evidence" value="ECO:0007669"/>
    <property type="project" value="UniProtKB-ARBA"/>
</dbReference>
<evidence type="ECO:0000256" key="2">
    <source>
        <dbReference type="ARBA" id="ARBA00007639"/>
    </source>
</evidence>
<evidence type="ECO:0000259" key="5">
    <source>
        <dbReference type="Pfam" id="PF13407"/>
    </source>
</evidence>
<dbReference type="AlphaFoldDB" id="A0A7Y9J304"/>
<dbReference type="SUPFAM" id="SSF53822">
    <property type="entry name" value="Periplasmic binding protein-like I"/>
    <property type="match status" value="1"/>
</dbReference>
<dbReference type="InterPro" id="IPR025997">
    <property type="entry name" value="SBP_2_dom"/>
</dbReference>
<dbReference type="Proteomes" id="UP000521922">
    <property type="component" value="Unassembled WGS sequence"/>
</dbReference>
<protein>
    <submittedName>
        <fullName evidence="6">Ribose transport system substrate-binding protein</fullName>
    </submittedName>
</protein>
<dbReference type="PROSITE" id="PS51318">
    <property type="entry name" value="TAT"/>
    <property type="match status" value="1"/>
</dbReference>
<dbReference type="Pfam" id="PF13407">
    <property type="entry name" value="Peripla_BP_4"/>
    <property type="match status" value="1"/>
</dbReference>
<feature type="domain" description="Periplasmic binding protein" evidence="5">
    <location>
        <begin position="43"/>
        <end position="298"/>
    </location>
</feature>
<dbReference type="PANTHER" id="PTHR46847:SF1">
    <property type="entry name" value="D-ALLOSE-BINDING PERIPLASMIC PROTEIN-RELATED"/>
    <property type="match status" value="1"/>
</dbReference>
<comment type="subcellular location">
    <subcellularLocation>
        <location evidence="1">Cell envelope</location>
    </subcellularLocation>
</comment>
<reference evidence="6 7" key="1">
    <citation type="submission" date="2020-07" db="EMBL/GenBank/DDBJ databases">
        <title>Sequencing the genomes of 1000 actinobacteria strains.</title>
        <authorList>
            <person name="Klenk H.-P."/>
        </authorList>
    </citation>
    <scope>NUCLEOTIDE SEQUENCE [LARGE SCALE GENOMIC DNA]</scope>
    <source>
        <strain evidence="6 7">DSM 7487</strain>
    </source>
</reference>
<name>A0A7Y9J304_9ACTN</name>
<comment type="similarity">
    <text evidence="2">Belongs to the bacterial solute-binding protein 2 family.</text>
</comment>
<evidence type="ECO:0000256" key="4">
    <source>
        <dbReference type="SAM" id="SignalP"/>
    </source>
</evidence>
<dbReference type="Gene3D" id="3.40.50.2300">
    <property type="match status" value="2"/>
</dbReference>
<evidence type="ECO:0000256" key="1">
    <source>
        <dbReference type="ARBA" id="ARBA00004196"/>
    </source>
</evidence>
<dbReference type="CDD" id="cd01536">
    <property type="entry name" value="PBP1_ABC_sugar_binding-like"/>
    <property type="match status" value="1"/>
</dbReference>
<keyword evidence="3 4" id="KW-0732">Signal</keyword>